<dbReference type="InterPro" id="IPR051203">
    <property type="entry name" value="Polysaccharide_Synthase-Rel"/>
</dbReference>
<sequence>MKRFKARWLSFSAFAFDLCAVAMTWMLAYVIRFNGPVPSLFWASGLHALVWVMLIYAVMFRSYGLYRGMWVFASLPDLVRIAKAIGVGALVVMIGSALLQPAPVVPRSVLIVSPMLLFLAMGGSRALYRAAKEFYRYGGLVGQGKPVLVLGAGNAGANLVRELKRSGEWRLAGLLDDDPVKQGREIYGYRVLGAINDLQKITAELKVEHVIIAVPSASVETHRRIATLCVRAGVRAMTLPALTPLTQGQAFLSRVRQIDLEDLLGRDPVTVDTDHVEALLKKRVVMVTGAGGSIGSELCRQILRFGPVQLVAFDISEFSIYKLNEELRDKFPEVSVVPIIGDAKDSLLLDQVLSRYCPHIVFHAAAYKHVPLMEQINTWQAVRNNVLGTYRVARAAIRHDVAHFVLISTDKAVNPTNVMGASKRLAEMACSALQQSGGRTQFETVRFGNVLGSAGSVIPKFQEQIARGGPVTVTHPEITRFFMTIPEASQLVLQASSMGHGGEIFILDMGKPVRIADLAHDLIRLYGFSEEQIRVVFTGLRPGEKLYEELLADDEATTRTPHPKLRIAKAREIPESFIDNLLPWLMQHRVPTDEEVRRDLRRWVPEYQPSSAPALHSVASVTRAS</sequence>
<proteinExistence type="inferred from homology"/>
<evidence type="ECO:0000256" key="1">
    <source>
        <dbReference type="ARBA" id="ARBA00007430"/>
    </source>
</evidence>
<dbReference type="Gene3D" id="3.40.50.720">
    <property type="entry name" value="NAD(P)-binding Rossmann-like Domain"/>
    <property type="match status" value="2"/>
</dbReference>
<dbReference type="Pfam" id="PF02719">
    <property type="entry name" value="Polysacc_synt_2"/>
    <property type="match status" value="1"/>
</dbReference>
<dbReference type="RefSeq" id="WP_074763231.1">
    <property type="nucleotide sequence ID" value="NZ_FNKP01000001.1"/>
</dbReference>
<evidence type="ECO:0000256" key="2">
    <source>
        <dbReference type="SAM" id="Phobius"/>
    </source>
</evidence>
<dbReference type="Pfam" id="PF13727">
    <property type="entry name" value="CoA_binding_3"/>
    <property type="match status" value="1"/>
</dbReference>
<dbReference type="AlphaFoldDB" id="A0A1H0ZZX8"/>
<organism evidence="4 5">
    <name type="scientific">Paraburkholderia fungorum</name>
    <dbReference type="NCBI Taxonomy" id="134537"/>
    <lineage>
        <taxon>Bacteria</taxon>
        <taxon>Pseudomonadati</taxon>
        <taxon>Pseudomonadota</taxon>
        <taxon>Betaproteobacteria</taxon>
        <taxon>Burkholderiales</taxon>
        <taxon>Burkholderiaceae</taxon>
        <taxon>Paraburkholderia</taxon>
    </lineage>
</organism>
<dbReference type="Proteomes" id="UP000183487">
    <property type="component" value="Unassembled WGS sequence"/>
</dbReference>
<dbReference type="InterPro" id="IPR036291">
    <property type="entry name" value="NAD(P)-bd_dom_sf"/>
</dbReference>
<gene>
    <name evidence="4" type="ORF">SAMN05443245_0941</name>
</gene>
<reference evidence="5" key="1">
    <citation type="submission" date="2016-10" db="EMBL/GenBank/DDBJ databases">
        <authorList>
            <person name="Varghese N."/>
        </authorList>
    </citation>
    <scope>NUCLEOTIDE SEQUENCE [LARGE SCALE GENOMIC DNA]</scope>
    <source>
        <strain evidence="5">GAS106B</strain>
    </source>
</reference>
<dbReference type="EMBL" id="FNKP01000001">
    <property type="protein sequence ID" value="SDQ32949.1"/>
    <property type="molecule type" value="Genomic_DNA"/>
</dbReference>
<accession>A0A1H0ZZX8</accession>
<dbReference type="InterPro" id="IPR003869">
    <property type="entry name" value="Polysac_CapD-like"/>
</dbReference>
<keyword evidence="5" id="KW-1185">Reference proteome</keyword>
<name>A0A1H0ZZX8_9BURK</name>
<dbReference type="SUPFAM" id="SSF51735">
    <property type="entry name" value="NAD(P)-binding Rossmann-fold domains"/>
    <property type="match status" value="2"/>
</dbReference>
<keyword evidence="2" id="KW-0812">Transmembrane</keyword>
<dbReference type="OrthoDB" id="9803111at2"/>
<feature type="transmembrane region" description="Helical" evidence="2">
    <location>
        <begin position="40"/>
        <end position="60"/>
    </location>
</feature>
<evidence type="ECO:0000313" key="5">
    <source>
        <dbReference type="Proteomes" id="UP000183487"/>
    </source>
</evidence>
<evidence type="ECO:0000313" key="4">
    <source>
        <dbReference type="EMBL" id="SDQ32949.1"/>
    </source>
</evidence>
<evidence type="ECO:0000259" key="3">
    <source>
        <dbReference type="Pfam" id="PF02719"/>
    </source>
</evidence>
<dbReference type="CDD" id="cd05237">
    <property type="entry name" value="UDP_invert_4-6DH_SDR_e"/>
    <property type="match status" value="1"/>
</dbReference>
<dbReference type="PANTHER" id="PTHR43318">
    <property type="entry name" value="UDP-N-ACETYLGLUCOSAMINE 4,6-DEHYDRATASE"/>
    <property type="match status" value="1"/>
</dbReference>
<comment type="similarity">
    <text evidence="1">Belongs to the polysaccharide synthase family.</text>
</comment>
<feature type="domain" description="Polysaccharide biosynthesis protein CapD-like" evidence="3">
    <location>
        <begin position="285"/>
        <end position="568"/>
    </location>
</feature>
<protein>
    <submittedName>
        <fullName evidence="4">NDP-sugar epimerase, includes UDP-GlcNAc-inverting 4,6-dehydratase FlaA1 and capsular polysaccharide biosynthesis protein EpsC</fullName>
    </submittedName>
</protein>
<feature type="transmembrane region" description="Helical" evidence="2">
    <location>
        <begin position="7"/>
        <end position="28"/>
    </location>
</feature>
<keyword evidence="2" id="KW-1133">Transmembrane helix</keyword>
<feature type="transmembrane region" description="Helical" evidence="2">
    <location>
        <begin position="81"/>
        <end position="102"/>
    </location>
</feature>
<keyword evidence="2" id="KW-0472">Membrane</keyword>
<dbReference type="PANTHER" id="PTHR43318:SF1">
    <property type="entry name" value="POLYSACCHARIDE BIOSYNTHESIS PROTEIN EPSC-RELATED"/>
    <property type="match status" value="1"/>
</dbReference>